<dbReference type="Gene3D" id="3.50.50.60">
    <property type="entry name" value="FAD/NAD(P)-binding domain"/>
    <property type="match status" value="1"/>
</dbReference>
<keyword evidence="4" id="KW-1185">Reference proteome</keyword>
<dbReference type="STRING" id="230819.A0A5C3L832"/>
<dbReference type="PANTHER" id="PTHR10742">
    <property type="entry name" value="FLAVIN MONOAMINE OXIDASE"/>
    <property type="match status" value="1"/>
</dbReference>
<dbReference type="OrthoDB" id="7777654at2759"/>
<accession>A0A5C3L832</accession>
<feature type="domain" description="Amine oxidase" evidence="2">
    <location>
        <begin position="83"/>
        <end position="563"/>
    </location>
</feature>
<dbReference type="Gene3D" id="3.90.660.10">
    <property type="match status" value="1"/>
</dbReference>
<evidence type="ECO:0000313" key="3">
    <source>
        <dbReference type="EMBL" id="TFK29189.1"/>
    </source>
</evidence>
<evidence type="ECO:0000313" key="4">
    <source>
        <dbReference type="Proteomes" id="UP000307440"/>
    </source>
</evidence>
<dbReference type="GO" id="GO:0001716">
    <property type="term" value="F:L-amino-acid oxidase activity"/>
    <property type="evidence" value="ECO:0007669"/>
    <property type="project" value="TreeGrafter"/>
</dbReference>
<feature type="region of interest" description="Disordered" evidence="1">
    <location>
        <begin position="598"/>
        <end position="619"/>
    </location>
</feature>
<name>A0A5C3L832_COPMA</name>
<evidence type="ECO:0000256" key="1">
    <source>
        <dbReference type="SAM" id="MobiDB-lite"/>
    </source>
</evidence>
<dbReference type="InterPro" id="IPR050281">
    <property type="entry name" value="Flavin_monoamine_oxidase"/>
</dbReference>
<dbReference type="InterPro" id="IPR036188">
    <property type="entry name" value="FAD/NAD-bd_sf"/>
</dbReference>
<dbReference type="PANTHER" id="PTHR10742:SF342">
    <property type="entry name" value="AMINE OXIDASE"/>
    <property type="match status" value="1"/>
</dbReference>
<dbReference type="Pfam" id="PF01593">
    <property type="entry name" value="Amino_oxidase"/>
    <property type="match status" value="1"/>
</dbReference>
<proteinExistence type="predicted"/>
<dbReference type="EMBL" id="ML210151">
    <property type="protein sequence ID" value="TFK29189.1"/>
    <property type="molecule type" value="Genomic_DNA"/>
</dbReference>
<dbReference type="AlphaFoldDB" id="A0A5C3L832"/>
<dbReference type="InterPro" id="IPR002937">
    <property type="entry name" value="Amino_oxidase"/>
</dbReference>
<protein>
    <recommendedName>
        <fullName evidence="2">Amine oxidase domain-containing protein</fullName>
    </recommendedName>
</protein>
<sequence>MAASPPRYPPNVDVFAQYGLNLALHIQRLFEDESQPHTLPGPEIFPAALKALDSSGEGRKFKVKGSHPDQDGVTPVGIIGAGMAGLYTALILTDLGIPFQIIEASNRIGGRCFTHKFKDGEKYDYYDVGAMRFPLPVGDEGAHLRLKKLFESLDIRLLEYFYKNDAGILYYNDTRATIGTAKLTTFRAEELGIREEYLIAGTECICKDFIKPLAEKLLKDLSEGGHKGWDSFMDKYDKYSTRSYLQFEYLPSDHMQSKYNLPNEHLSTAVINWLETFDKSSGWYDRALTETVLEALAFGQYGPKIEWRCIDLGTSVLPEKIASNLTEKFGEGIIIKNAPVTAIRPADLQDATSPLVVTAGGKDYKFSHVISAVPIPNFGLMDTSKLNLSVMQTNAIRQLQYGPSIKIGIRFKSPWWKKHGQVGGQSFTDLPIRTIVYPSYGEKEGPASNVLIASYCWTNDAERLGNMIDANVDDLLEEAVLRNLAAVHNIDVEHLTKEYVEMFAWNWNHDPWTGGAFAFFGPGQYSYFYNALNAMGADGRLQWAGELLSVRHAWIVGALDSAWCCVEKYLGFTGAPRETIDKFHDNWGFNWEWAEPLPKSGGDQTEGDGDQPPPKSPDIPTGVRNLLFKHVLLHNPELACLD</sequence>
<reference evidence="3 4" key="1">
    <citation type="journal article" date="2019" name="Nat. Ecol. Evol.">
        <title>Megaphylogeny resolves global patterns of mushroom evolution.</title>
        <authorList>
            <person name="Varga T."/>
            <person name="Krizsan K."/>
            <person name="Foldi C."/>
            <person name="Dima B."/>
            <person name="Sanchez-Garcia M."/>
            <person name="Sanchez-Ramirez S."/>
            <person name="Szollosi G.J."/>
            <person name="Szarkandi J.G."/>
            <person name="Papp V."/>
            <person name="Albert L."/>
            <person name="Andreopoulos W."/>
            <person name="Angelini C."/>
            <person name="Antonin V."/>
            <person name="Barry K.W."/>
            <person name="Bougher N.L."/>
            <person name="Buchanan P."/>
            <person name="Buyck B."/>
            <person name="Bense V."/>
            <person name="Catcheside P."/>
            <person name="Chovatia M."/>
            <person name="Cooper J."/>
            <person name="Damon W."/>
            <person name="Desjardin D."/>
            <person name="Finy P."/>
            <person name="Geml J."/>
            <person name="Haridas S."/>
            <person name="Hughes K."/>
            <person name="Justo A."/>
            <person name="Karasinski D."/>
            <person name="Kautmanova I."/>
            <person name="Kiss B."/>
            <person name="Kocsube S."/>
            <person name="Kotiranta H."/>
            <person name="LaButti K.M."/>
            <person name="Lechner B.E."/>
            <person name="Liimatainen K."/>
            <person name="Lipzen A."/>
            <person name="Lukacs Z."/>
            <person name="Mihaltcheva S."/>
            <person name="Morgado L.N."/>
            <person name="Niskanen T."/>
            <person name="Noordeloos M.E."/>
            <person name="Ohm R.A."/>
            <person name="Ortiz-Santana B."/>
            <person name="Ovrebo C."/>
            <person name="Racz N."/>
            <person name="Riley R."/>
            <person name="Savchenko A."/>
            <person name="Shiryaev A."/>
            <person name="Soop K."/>
            <person name="Spirin V."/>
            <person name="Szebenyi C."/>
            <person name="Tomsovsky M."/>
            <person name="Tulloss R.E."/>
            <person name="Uehling J."/>
            <person name="Grigoriev I.V."/>
            <person name="Vagvolgyi C."/>
            <person name="Papp T."/>
            <person name="Martin F.M."/>
            <person name="Miettinen O."/>
            <person name="Hibbett D.S."/>
            <person name="Nagy L.G."/>
        </authorList>
    </citation>
    <scope>NUCLEOTIDE SEQUENCE [LARGE SCALE GENOMIC DNA]</scope>
    <source>
        <strain evidence="3 4">CBS 121175</strain>
    </source>
</reference>
<gene>
    <name evidence="3" type="ORF">FA15DRAFT_752962</name>
</gene>
<dbReference type="SUPFAM" id="SSF51905">
    <property type="entry name" value="FAD/NAD(P)-binding domain"/>
    <property type="match status" value="1"/>
</dbReference>
<organism evidence="3 4">
    <name type="scientific">Coprinopsis marcescibilis</name>
    <name type="common">Agaric fungus</name>
    <name type="synonym">Psathyrella marcescibilis</name>
    <dbReference type="NCBI Taxonomy" id="230819"/>
    <lineage>
        <taxon>Eukaryota</taxon>
        <taxon>Fungi</taxon>
        <taxon>Dikarya</taxon>
        <taxon>Basidiomycota</taxon>
        <taxon>Agaricomycotina</taxon>
        <taxon>Agaricomycetes</taxon>
        <taxon>Agaricomycetidae</taxon>
        <taxon>Agaricales</taxon>
        <taxon>Agaricineae</taxon>
        <taxon>Psathyrellaceae</taxon>
        <taxon>Coprinopsis</taxon>
    </lineage>
</organism>
<dbReference type="Proteomes" id="UP000307440">
    <property type="component" value="Unassembled WGS sequence"/>
</dbReference>
<dbReference type="Gene3D" id="1.10.10.1620">
    <property type="match status" value="1"/>
</dbReference>
<dbReference type="GO" id="GO:0009063">
    <property type="term" value="P:amino acid catabolic process"/>
    <property type="evidence" value="ECO:0007669"/>
    <property type="project" value="TreeGrafter"/>
</dbReference>
<dbReference type="SUPFAM" id="SSF54373">
    <property type="entry name" value="FAD-linked reductases, C-terminal domain"/>
    <property type="match status" value="1"/>
</dbReference>
<evidence type="ECO:0000259" key="2">
    <source>
        <dbReference type="Pfam" id="PF01593"/>
    </source>
</evidence>